<proteinExistence type="predicted"/>
<dbReference type="EMBL" id="NKCK01000642">
    <property type="protein sequence ID" value="RSL79047.1"/>
    <property type="molecule type" value="Genomic_DNA"/>
</dbReference>
<protein>
    <submittedName>
        <fullName evidence="1">Uncharacterized protein</fullName>
    </submittedName>
</protein>
<name>A0A428RNB1_9HYPO</name>
<sequence length="199" mass="22362">MDDASIMALRETDQGVVPEPMMVHVKLTDIFGEESLCFVTYDRNPANMAGLQRFGTPCTVIENLNAIAIKTPLRLCFSSAKVLELFTNSYDTAQFKDIELVLSYYDTSTAKRLSALSKFCGLSRLQVFWNVFPESWPLHRTEIEHQFASSVRAECAVAVTFQEWETTMVSKDYAKTLGLPGLFNFADRTHLIRGVAQGT</sequence>
<evidence type="ECO:0000313" key="2">
    <source>
        <dbReference type="Proteomes" id="UP000287144"/>
    </source>
</evidence>
<reference evidence="1 2" key="1">
    <citation type="submission" date="2017-06" db="EMBL/GenBank/DDBJ databases">
        <title>Comparative genomic analysis of Ambrosia Fusariam Clade fungi.</title>
        <authorList>
            <person name="Stajich J.E."/>
            <person name="Carrillo J."/>
            <person name="Kijimoto T."/>
            <person name="Eskalen A."/>
            <person name="O'Donnell K."/>
            <person name="Kasson M."/>
        </authorList>
    </citation>
    <scope>NUCLEOTIDE SEQUENCE [LARGE SCALE GENOMIC DNA]</scope>
    <source>
        <strain evidence="1 2">NRRL62579</strain>
    </source>
</reference>
<evidence type="ECO:0000313" key="1">
    <source>
        <dbReference type="EMBL" id="RSL79047.1"/>
    </source>
</evidence>
<comment type="caution">
    <text evidence="1">The sequence shown here is derived from an EMBL/GenBank/DDBJ whole genome shotgun (WGS) entry which is preliminary data.</text>
</comment>
<accession>A0A428RNB1</accession>
<dbReference type="Proteomes" id="UP000287144">
    <property type="component" value="Unassembled WGS sequence"/>
</dbReference>
<organism evidence="1 2">
    <name type="scientific">Fusarium oligoseptatum</name>
    <dbReference type="NCBI Taxonomy" id="2604345"/>
    <lineage>
        <taxon>Eukaryota</taxon>
        <taxon>Fungi</taxon>
        <taxon>Dikarya</taxon>
        <taxon>Ascomycota</taxon>
        <taxon>Pezizomycotina</taxon>
        <taxon>Sordariomycetes</taxon>
        <taxon>Hypocreomycetidae</taxon>
        <taxon>Hypocreales</taxon>
        <taxon>Nectriaceae</taxon>
        <taxon>Fusarium</taxon>
        <taxon>Fusarium solani species complex</taxon>
    </lineage>
</organism>
<gene>
    <name evidence="1" type="ORF">CEP52_017572</name>
</gene>
<keyword evidence="2" id="KW-1185">Reference proteome</keyword>
<dbReference type="AlphaFoldDB" id="A0A428RNB1"/>